<dbReference type="CDD" id="cd00104">
    <property type="entry name" value="KAZAL_FS"/>
    <property type="match status" value="1"/>
</dbReference>
<dbReference type="Proteomes" id="UP000502823">
    <property type="component" value="Unassembled WGS sequence"/>
</dbReference>
<organism evidence="2 3">
    <name type="scientific">Coptotermes formosanus</name>
    <name type="common">Formosan subterranean termite</name>
    <dbReference type="NCBI Taxonomy" id="36987"/>
    <lineage>
        <taxon>Eukaryota</taxon>
        <taxon>Metazoa</taxon>
        <taxon>Ecdysozoa</taxon>
        <taxon>Arthropoda</taxon>
        <taxon>Hexapoda</taxon>
        <taxon>Insecta</taxon>
        <taxon>Pterygota</taxon>
        <taxon>Neoptera</taxon>
        <taxon>Polyneoptera</taxon>
        <taxon>Dictyoptera</taxon>
        <taxon>Blattodea</taxon>
        <taxon>Blattoidea</taxon>
        <taxon>Termitoidae</taxon>
        <taxon>Rhinotermitidae</taxon>
        <taxon>Coptotermes</taxon>
    </lineage>
</organism>
<dbReference type="SUPFAM" id="SSF100895">
    <property type="entry name" value="Kazal-type serine protease inhibitors"/>
    <property type="match status" value="1"/>
</dbReference>
<feature type="domain" description="Kazal-like" evidence="1">
    <location>
        <begin position="20"/>
        <end position="57"/>
    </location>
</feature>
<evidence type="ECO:0000313" key="3">
    <source>
        <dbReference type="Proteomes" id="UP000502823"/>
    </source>
</evidence>
<reference evidence="3" key="1">
    <citation type="submission" date="2020-01" db="EMBL/GenBank/DDBJ databases">
        <title>Draft genome sequence of the Termite Coptotermes fromosanus.</title>
        <authorList>
            <person name="Itakura S."/>
            <person name="Yosikawa Y."/>
            <person name="Umezawa K."/>
        </authorList>
    </citation>
    <scope>NUCLEOTIDE SEQUENCE [LARGE SCALE GENOMIC DNA]</scope>
</reference>
<dbReference type="Pfam" id="PF07648">
    <property type="entry name" value="Kazal_2"/>
    <property type="match status" value="1"/>
</dbReference>
<comment type="caution">
    <text evidence="2">The sequence shown here is derived from an EMBL/GenBank/DDBJ whole genome shotgun (WGS) entry which is preliminary data.</text>
</comment>
<sequence length="59" mass="6647">LLTARPAALAPLPNRLLWRQCDSVCEEQYQPVCAVDETGVMQTFSNRCKFELANCMSAR</sequence>
<accession>A0A6L2Q8A3</accession>
<dbReference type="InterPro" id="IPR036058">
    <property type="entry name" value="Kazal_dom_sf"/>
</dbReference>
<dbReference type="AlphaFoldDB" id="A0A6L2Q8A3"/>
<dbReference type="OrthoDB" id="6614329at2759"/>
<protein>
    <recommendedName>
        <fullName evidence="1">Kazal-like domain-containing protein</fullName>
    </recommendedName>
</protein>
<dbReference type="InterPro" id="IPR002350">
    <property type="entry name" value="Kazal_dom"/>
</dbReference>
<dbReference type="Gene3D" id="3.30.60.30">
    <property type="match status" value="1"/>
</dbReference>
<gene>
    <name evidence="2" type="ORF">Cfor_12903</name>
</gene>
<name>A0A6L2Q8A3_COPFO</name>
<dbReference type="EMBL" id="BLKM01001230">
    <property type="protein sequence ID" value="GFG39792.1"/>
    <property type="molecule type" value="Genomic_DNA"/>
</dbReference>
<feature type="non-terminal residue" evidence="2">
    <location>
        <position position="1"/>
    </location>
</feature>
<evidence type="ECO:0000313" key="2">
    <source>
        <dbReference type="EMBL" id="GFG39792.1"/>
    </source>
</evidence>
<feature type="non-terminal residue" evidence="2">
    <location>
        <position position="59"/>
    </location>
</feature>
<evidence type="ECO:0000259" key="1">
    <source>
        <dbReference type="Pfam" id="PF07648"/>
    </source>
</evidence>
<dbReference type="InParanoid" id="A0A6L2Q8A3"/>
<keyword evidence="3" id="KW-1185">Reference proteome</keyword>
<proteinExistence type="predicted"/>